<evidence type="ECO:0000256" key="5">
    <source>
        <dbReference type="PROSITE-ProRule" id="PRU01240"/>
    </source>
</evidence>
<feature type="active site" description="Charge relay system" evidence="5">
    <location>
        <position position="309"/>
    </location>
</feature>
<evidence type="ECO:0000256" key="3">
    <source>
        <dbReference type="ARBA" id="ARBA00022801"/>
    </source>
</evidence>
<keyword evidence="4 5" id="KW-0720">Serine protease</keyword>
<feature type="active site" description="Charge relay system" evidence="5">
    <location>
        <position position="134"/>
    </location>
</feature>
<evidence type="ECO:0000259" key="7">
    <source>
        <dbReference type="Pfam" id="PF00082"/>
    </source>
</evidence>
<feature type="active site" description="Charge relay system" evidence="5">
    <location>
        <position position="69"/>
    </location>
</feature>
<feature type="domain" description="Peptidase S8/S53" evidence="7">
    <location>
        <begin position="61"/>
        <end position="346"/>
    </location>
</feature>
<dbReference type="GO" id="GO:0004252">
    <property type="term" value="F:serine-type endopeptidase activity"/>
    <property type="evidence" value="ECO:0007669"/>
    <property type="project" value="UniProtKB-UniRule"/>
</dbReference>
<keyword evidence="3 5" id="KW-0378">Hydrolase</keyword>
<dbReference type="InterPro" id="IPR022398">
    <property type="entry name" value="Peptidase_S8_His-AS"/>
</dbReference>
<evidence type="ECO:0000256" key="2">
    <source>
        <dbReference type="ARBA" id="ARBA00022670"/>
    </source>
</evidence>
<keyword evidence="6" id="KW-1133">Transmembrane helix</keyword>
<evidence type="ECO:0000256" key="1">
    <source>
        <dbReference type="ARBA" id="ARBA00011073"/>
    </source>
</evidence>
<dbReference type="InterPro" id="IPR034204">
    <property type="entry name" value="PfSUB1-like_cat_dom"/>
</dbReference>
<evidence type="ECO:0000256" key="4">
    <source>
        <dbReference type="ARBA" id="ARBA00022825"/>
    </source>
</evidence>
<dbReference type="InterPro" id="IPR050131">
    <property type="entry name" value="Peptidase_S8_subtilisin-like"/>
</dbReference>
<protein>
    <recommendedName>
        <fullName evidence="7">Peptidase S8/S53 domain-containing protein</fullName>
    </recommendedName>
</protein>
<dbReference type="PROSITE" id="PS51892">
    <property type="entry name" value="SUBTILASE"/>
    <property type="match status" value="1"/>
</dbReference>
<feature type="transmembrane region" description="Helical" evidence="6">
    <location>
        <begin position="12"/>
        <end position="30"/>
    </location>
</feature>
<dbReference type="EMBL" id="MFQA01000047">
    <property type="protein sequence ID" value="OGH68329.1"/>
    <property type="molecule type" value="Genomic_DNA"/>
</dbReference>
<proteinExistence type="inferred from homology"/>
<dbReference type="InterPro" id="IPR000209">
    <property type="entry name" value="Peptidase_S8/S53_dom"/>
</dbReference>
<dbReference type="GO" id="GO:0006508">
    <property type="term" value="P:proteolysis"/>
    <property type="evidence" value="ECO:0007669"/>
    <property type="project" value="UniProtKB-KW"/>
</dbReference>
<evidence type="ECO:0000313" key="9">
    <source>
        <dbReference type="Proteomes" id="UP000176413"/>
    </source>
</evidence>
<dbReference type="InterPro" id="IPR036852">
    <property type="entry name" value="Peptidase_S8/S53_dom_sf"/>
</dbReference>
<keyword evidence="6" id="KW-0812">Transmembrane</keyword>
<dbReference type="PROSITE" id="PS00137">
    <property type="entry name" value="SUBTILASE_HIS"/>
    <property type="match status" value="1"/>
</dbReference>
<organism evidence="8 9">
    <name type="scientific">Candidatus Magasanikbacteria bacterium RIFCSPHIGHO2_02_FULL_45_10</name>
    <dbReference type="NCBI Taxonomy" id="1798679"/>
    <lineage>
        <taxon>Bacteria</taxon>
        <taxon>Candidatus Magasanikiibacteriota</taxon>
    </lineage>
</organism>
<dbReference type="InterPro" id="IPR015500">
    <property type="entry name" value="Peptidase_S8_subtilisin-rel"/>
</dbReference>
<dbReference type="Proteomes" id="UP000176413">
    <property type="component" value="Unassembled WGS sequence"/>
</dbReference>
<keyword evidence="2 5" id="KW-0645">Protease</keyword>
<accession>A0A1F6M9N1</accession>
<comment type="caution">
    <text evidence="8">The sequence shown here is derived from an EMBL/GenBank/DDBJ whole genome shotgun (WGS) entry which is preliminary data.</text>
</comment>
<dbReference type="PANTHER" id="PTHR43806">
    <property type="entry name" value="PEPTIDASE S8"/>
    <property type="match status" value="1"/>
</dbReference>
<dbReference type="CDD" id="cd07473">
    <property type="entry name" value="Peptidases_S8_Subtilisin_like"/>
    <property type="match status" value="1"/>
</dbReference>
<dbReference type="PRINTS" id="PR00723">
    <property type="entry name" value="SUBTILISIN"/>
</dbReference>
<dbReference type="AlphaFoldDB" id="A0A1F6M9N1"/>
<evidence type="ECO:0000256" key="6">
    <source>
        <dbReference type="SAM" id="Phobius"/>
    </source>
</evidence>
<dbReference type="PANTHER" id="PTHR43806:SF11">
    <property type="entry name" value="CEREVISIN-RELATED"/>
    <property type="match status" value="1"/>
</dbReference>
<keyword evidence="6" id="KW-0472">Membrane</keyword>
<dbReference type="Gene3D" id="3.40.50.200">
    <property type="entry name" value="Peptidase S8/S53 domain"/>
    <property type="match status" value="1"/>
</dbReference>
<evidence type="ECO:0000313" key="8">
    <source>
        <dbReference type="EMBL" id="OGH68329.1"/>
    </source>
</evidence>
<dbReference type="SUPFAM" id="SSF52743">
    <property type="entry name" value="Subtilisin-like"/>
    <property type="match status" value="1"/>
</dbReference>
<comment type="similarity">
    <text evidence="1 5">Belongs to the peptidase S8 family.</text>
</comment>
<reference evidence="8 9" key="1">
    <citation type="journal article" date="2016" name="Nat. Commun.">
        <title>Thousands of microbial genomes shed light on interconnected biogeochemical processes in an aquifer system.</title>
        <authorList>
            <person name="Anantharaman K."/>
            <person name="Brown C.T."/>
            <person name="Hug L.A."/>
            <person name="Sharon I."/>
            <person name="Castelle C.J."/>
            <person name="Probst A.J."/>
            <person name="Thomas B.C."/>
            <person name="Singh A."/>
            <person name="Wilkins M.J."/>
            <person name="Karaoz U."/>
            <person name="Brodie E.L."/>
            <person name="Williams K.H."/>
            <person name="Hubbard S.S."/>
            <person name="Banfield J.F."/>
        </authorList>
    </citation>
    <scope>NUCLEOTIDE SEQUENCE [LARGE SCALE GENOMIC DNA]</scope>
</reference>
<name>A0A1F6M9N1_9BACT</name>
<sequence>MRKLYLKLTKKASVVLLVIFQIGLPIFVFARVPNDPGFISQAPFLNKISASEAWDFTTGSKAVVVAVIDTGADTLHEDLSSNIWKNTKEIPGNAIDDDHNGFVDDVSGWNFIENNNDPRTSVFGSKDDAEAVLHGTVIAGLVGAVGNNDRNGTGVNWQVSIMPLRAIGSSGTGSYTNLVKAVHYATNNGADIITMSFTGASNNEQLRNALRQAYDRGIFIVAAAGNHTDAESGDLDQTPVYPACYDSGSVENWILSVGSVDSDDRVSTFSNYGSCVDVFAPGEGIYSIERYAPQYGYTMPFGGEWRGTSFGAPLVAGAAALLKSYRPSLSPAQIMSSLLSATDQVKISNSNQQGKIKYGRINIGRSIKTMAEEIQKAPHGVLYRFNAGQVERIDVATGESSKLLSLPGAQVFDLAANADDIMLAALFKQDKFYYVRFIDSAGKFAGEISLPFVDSPTFKVKRVRFIGLDQVFVEQYDNRRKVTIFSAFTTTGGLVSRFEVAGQVVAWDTGKSSSILTYVQSVIGAVTITEVDIVKSSKRRHTYKIAGVVEDMRLGPLAFDNGEQAVVLVRQGSNMNQYTFSLDTETFYKDYIGVVDTKNPWRLRLVRQSSGNLYSILAYKQDGIFSVKDYRGTITGSVTVPKGTSTVVY</sequence>
<dbReference type="Pfam" id="PF00082">
    <property type="entry name" value="Peptidase_S8"/>
    <property type="match status" value="1"/>
</dbReference>
<gene>
    <name evidence="8" type="ORF">A3D53_00460</name>
</gene>